<proteinExistence type="predicted"/>
<keyword evidence="2" id="KW-0812">Transmembrane</keyword>
<evidence type="ECO:0000256" key="2">
    <source>
        <dbReference type="SAM" id="Phobius"/>
    </source>
</evidence>
<keyword evidence="2" id="KW-1133">Transmembrane helix</keyword>
<reference evidence="3 4" key="1">
    <citation type="journal article" date="2016" name="Nat. Commun.">
        <title>Thousands of microbial genomes shed light on interconnected biogeochemical processes in an aquifer system.</title>
        <authorList>
            <person name="Anantharaman K."/>
            <person name="Brown C.T."/>
            <person name="Hug L.A."/>
            <person name="Sharon I."/>
            <person name="Castelle C.J."/>
            <person name="Probst A.J."/>
            <person name="Thomas B.C."/>
            <person name="Singh A."/>
            <person name="Wilkins M.J."/>
            <person name="Karaoz U."/>
            <person name="Brodie E.L."/>
            <person name="Williams K.H."/>
            <person name="Hubbard S.S."/>
            <person name="Banfield J.F."/>
        </authorList>
    </citation>
    <scope>NUCLEOTIDE SEQUENCE [LARGE SCALE GENOMIC DNA]</scope>
</reference>
<organism evidence="3 4">
    <name type="scientific">Candidatus Yanofskybacteria bacterium RIFCSPLOWO2_01_FULL_49_25</name>
    <dbReference type="NCBI Taxonomy" id="1802701"/>
    <lineage>
        <taxon>Bacteria</taxon>
        <taxon>Candidatus Yanofskyibacteriota</taxon>
    </lineage>
</organism>
<dbReference type="STRING" id="1802701.A3A33_02145"/>
<accession>A0A1F8GRY5</accession>
<evidence type="ECO:0000256" key="1">
    <source>
        <dbReference type="SAM" id="MobiDB-lite"/>
    </source>
</evidence>
<dbReference type="AlphaFoldDB" id="A0A1F8GRY5"/>
<evidence type="ECO:0000313" key="3">
    <source>
        <dbReference type="EMBL" id="OGN28133.1"/>
    </source>
</evidence>
<gene>
    <name evidence="3" type="ORF">A3A33_02145</name>
</gene>
<sequence length="281" mass="30799">MPINSQVSSYIAERRKAGLRDLQIRQELLSAGWKEDDIAAGLGLLRMPTATGSPPPDHLRWIVLALLAIMVFLILGFVVYQIGIIKKTVTPSYAPAAAETQPEETQKGSPTAVPKPSGEPAAFNGVDAPWCAFVLSSSEAKTIFGRNDMVGGSSLATDRTCDLNYHSIPSSDPKKAITQGFNATAQITQCIDAAFCRQFFDTLAQNSIYSDKDFVSGGQGKFYQAVSEQYAWDKNGAAVLLLKNKYVIFLNMEQKDEPDHIFVDFDPIARRFMQAIAQKLP</sequence>
<dbReference type="Proteomes" id="UP000179047">
    <property type="component" value="Unassembled WGS sequence"/>
</dbReference>
<dbReference type="EMBL" id="MGKP01000023">
    <property type="protein sequence ID" value="OGN28133.1"/>
    <property type="molecule type" value="Genomic_DNA"/>
</dbReference>
<feature type="region of interest" description="Disordered" evidence="1">
    <location>
        <begin position="96"/>
        <end position="119"/>
    </location>
</feature>
<feature type="transmembrane region" description="Helical" evidence="2">
    <location>
        <begin position="61"/>
        <end position="80"/>
    </location>
</feature>
<name>A0A1F8GRY5_9BACT</name>
<evidence type="ECO:0000313" key="4">
    <source>
        <dbReference type="Proteomes" id="UP000179047"/>
    </source>
</evidence>
<protein>
    <submittedName>
        <fullName evidence="3">Uncharacterized protein</fullName>
    </submittedName>
</protein>
<comment type="caution">
    <text evidence="3">The sequence shown here is derived from an EMBL/GenBank/DDBJ whole genome shotgun (WGS) entry which is preliminary data.</text>
</comment>
<keyword evidence="2" id="KW-0472">Membrane</keyword>